<dbReference type="Proteomes" id="UP000509510">
    <property type="component" value="Chromosome VI"/>
</dbReference>
<dbReference type="KEGG" id="trg:TRUGW13939_10967"/>
<comment type="subcellular location">
    <subcellularLocation>
        <location evidence="1">Nucleus</location>
    </subcellularLocation>
</comment>
<sequence length="623" mass="69990">MEEQLQRRSAGKLPSSKRSSMACTTCRQVKLRCDATNRFPAPCTRCAKKRINCKFDPSFKRTAVRGSLDKVMEENKRLRNLVHASETTPLERHEPLERHDAAGLSTVSDNLYPSSIGPAVSSLGEESWQVPTSKELEDVRVDGITVQSLFEHFLRHYLGHFPVLNLQKPIDSIYNDSPVLFWTVIIISARKHPIHSEQFKQLLIPFKRMFSGYLLNSICSIYTIQALLLLCLWPFPVNRQREDPSWEYCGMAVAATLKLTLDDTQRIWASNDVSVENVAWGLKTWLGCFFVSTNLAAALALPPPMSSVAHLVPGIRDRVRSSLSDEFLAQLEIQSYAIRAAAVLTNQNFNGLQRSLTEILEDDLDTLETRIPTQTHLRVHIGILAARLRLCAIPMLSGVSSTTEEQGLDTWSRAVWYKGFHTSIQLVNLFAASTLPGDTSLNEDQKVITIYCPKNYFYILVTAGMYFINLLAIDGDISTNNRVLAQNHIKMVYEILGHWSRGGRDEMSRAAAVIDLLSRHVDAQDPSKLQETSNTMPTTSVITNGLKMVDKLRNRGPKPTSRLRIDISSPQVSDWPDFPGGFEQDFLGDDLLEWNTLFANMDGITSLFHTPLPTPGDKPDMNT</sequence>
<dbReference type="CDD" id="cd00067">
    <property type="entry name" value="GAL4"/>
    <property type="match status" value="1"/>
</dbReference>
<evidence type="ECO:0000256" key="5">
    <source>
        <dbReference type="ARBA" id="ARBA00023163"/>
    </source>
</evidence>
<dbReference type="PANTHER" id="PTHR31845">
    <property type="entry name" value="FINGER DOMAIN PROTEIN, PUTATIVE-RELATED"/>
    <property type="match status" value="1"/>
</dbReference>
<accession>A0A7H8RBU4</accession>
<dbReference type="PANTHER" id="PTHR31845:SF6">
    <property type="entry name" value="TRANSCRIPTION FACTOR SEF1-RELATED"/>
    <property type="match status" value="1"/>
</dbReference>
<keyword evidence="6" id="KW-0539">Nucleus</keyword>
<dbReference type="GO" id="GO:0006351">
    <property type="term" value="P:DNA-templated transcription"/>
    <property type="evidence" value="ECO:0007669"/>
    <property type="project" value="InterPro"/>
</dbReference>
<evidence type="ECO:0000256" key="6">
    <source>
        <dbReference type="ARBA" id="ARBA00023242"/>
    </source>
</evidence>
<reference evidence="9" key="1">
    <citation type="submission" date="2020-06" db="EMBL/GenBank/DDBJ databases">
        <title>A chromosome-scale genome assembly of Talaromyces rugulosus W13939.</title>
        <authorList>
            <person name="Wang B."/>
            <person name="Guo L."/>
            <person name="Ye K."/>
            <person name="Wang L."/>
        </authorList>
    </citation>
    <scope>NUCLEOTIDE SEQUENCE [LARGE SCALE GENOMIC DNA]</scope>
    <source>
        <strain evidence="9">W13939</strain>
    </source>
</reference>
<dbReference type="AlphaFoldDB" id="A0A7H8RBU4"/>
<dbReference type="GO" id="GO:0005634">
    <property type="term" value="C:nucleus"/>
    <property type="evidence" value="ECO:0007669"/>
    <property type="project" value="UniProtKB-SubCell"/>
</dbReference>
<evidence type="ECO:0000256" key="3">
    <source>
        <dbReference type="ARBA" id="ARBA00023015"/>
    </source>
</evidence>
<dbReference type="RefSeq" id="XP_035349970.1">
    <property type="nucleotide sequence ID" value="XM_035494077.1"/>
</dbReference>
<dbReference type="OrthoDB" id="3163292at2759"/>
<keyword evidence="9" id="KW-1185">Reference proteome</keyword>
<feature type="domain" description="Zn(2)-C6 fungal-type" evidence="7">
    <location>
        <begin position="22"/>
        <end position="55"/>
    </location>
</feature>
<evidence type="ECO:0000256" key="4">
    <source>
        <dbReference type="ARBA" id="ARBA00023125"/>
    </source>
</evidence>
<dbReference type="InterPro" id="IPR001138">
    <property type="entry name" value="Zn2Cys6_DnaBD"/>
</dbReference>
<dbReference type="InterPro" id="IPR007219">
    <property type="entry name" value="XnlR_reg_dom"/>
</dbReference>
<dbReference type="GO" id="GO:0008270">
    <property type="term" value="F:zinc ion binding"/>
    <property type="evidence" value="ECO:0007669"/>
    <property type="project" value="InterPro"/>
</dbReference>
<dbReference type="GO" id="GO:0000976">
    <property type="term" value="F:transcription cis-regulatory region binding"/>
    <property type="evidence" value="ECO:0007669"/>
    <property type="project" value="TreeGrafter"/>
</dbReference>
<dbReference type="SMART" id="SM00066">
    <property type="entry name" value="GAL4"/>
    <property type="match status" value="1"/>
</dbReference>
<evidence type="ECO:0000313" key="8">
    <source>
        <dbReference type="EMBL" id="QKX63796.1"/>
    </source>
</evidence>
<dbReference type="PROSITE" id="PS00463">
    <property type="entry name" value="ZN2_CY6_FUNGAL_1"/>
    <property type="match status" value="1"/>
</dbReference>
<dbReference type="Pfam" id="PF04082">
    <property type="entry name" value="Fungal_trans"/>
    <property type="match status" value="1"/>
</dbReference>
<dbReference type="SUPFAM" id="SSF57701">
    <property type="entry name" value="Zn2/Cys6 DNA-binding domain"/>
    <property type="match status" value="1"/>
</dbReference>
<name>A0A7H8RBU4_TALRU</name>
<keyword evidence="2" id="KW-0479">Metal-binding</keyword>
<keyword evidence="3" id="KW-0805">Transcription regulation</keyword>
<dbReference type="GO" id="GO:0000981">
    <property type="term" value="F:DNA-binding transcription factor activity, RNA polymerase II-specific"/>
    <property type="evidence" value="ECO:0007669"/>
    <property type="project" value="InterPro"/>
</dbReference>
<dbReference type="Pfam" id="PF00172">
    <property type="entry name" value="Zn_clus"/>
    <property type="match status" value="1"/>
</dbReference>
<dbReference type="CDD" id="cd12148">
    <property type="entry name" value="fungal_TF_MHR"/>
    <property type="match status" value="1"/>
</dbReference>
<keyword evidence="4" id="KW-0238">DNA-binding</keyword>
<evidence type="ECO:0000313" key="9">
    <source>
        <dbReference type="Proteomes" id="UP000509510"/>
    </source>
</evidence>
<dbReference type="EMBL" id="CP055903">
    <property type="protein sequence ID" value="QKX63796.1"/>
    <property type="molecule type" value="Genomic_DNA"/>
</dbReference>
<evidence type="ECO:0000259" key="7">
    <source>
        <dbReference type="PROSITE" id="PS50048"/>
    </source>
</evidence>
<dbReference type="PROSITE" id="PS50048">
    <property type="entry name" value="ZN2_CY6_FUNGAL_2"/>
    <property type="match status" value="1"/>
</dbReference>
<evidence type="ECO:0000256" key="2">
    <source>
        <dbReference type="ARBA" id="ARBA00022723"/>
    </source>
</evidence>
<dbReference type="Gene3D" id="4.10.240.10">
    <property type="entry name" value="Zn(2)-C6 fungal-type DNA-binding domain"/>
    <property type="match status" value="1"/>
</dbReference>
<evidence type="ECO:0000256" key="1">
    <source>
        <dbReference type="ARBA" id="ARBA00004123"/>
    </source>
</evidence>
<proteinExistence type="predicted"/>
<dbReference type="InterPro" id="IPR051089">
    <property type="entry name" value="prtT"/>
</dbReference>
<organism evidence="8 9">
    <name type="scientific">Talaromyces rugulosus</name>
    <name type="common">Penicillium rugulosum</name>
    <dbReference type="NCBI Taxonomy" id="121627"/>
    <lineage>
        <taxon>Eukaryota</taxon>
        <taxon>Fungi</taxon>
        <taxon>Dikarya</taxon>
        <taxon>Ascomycota</taxon>
        <taxon>Pezizomycotina</taxon>
        <taxon>Eurotiomycetes</taxon>
        <taxon>Eurotiomycetidae</taxon>
        <taxon>Eurotiales</taxon>
        <taxon>Trichocomaceae</taxon>
        <taxon>Talaromyces</taxon>
        <taxon>Talaromyces sect. Islandici</taxon>
    </lineage>
</organism>
<protein>
    <recommendedName>
        <fullName evidence="7">Zn(2)-C6 fungal-type domain-containing protein</fullName>
    </recommendedName>
</protein>
<keyword evidence="5" id="KW-0804">Transcription</keyword>
<dbReference type="GeneID" id="55998446"/>
<gene>
    <name evidence="8" type="ORF">TRUGW13939_10967</name>
</gene>
<dbReference type="InterPro" id="IPR036864">
    <property type="entry name" value="Zn2-C6_fun-type_DNA-bd_sf"/>
</dbReference>